<dbReference type="AlphaFoldDB" id="A0A131XWV6"/>
<organism evidence="1">
    <name type="scientific">Ixodes ricinus</name>
    <name type="common">Common tick</name>
    <name type="synonym">Acarus ricinus</name>
    <dbReference type="NCBI Taxonomy" id="34613"/>
    <lineage>
        <taxon>Eukaryota</taxon>
        <taxon>Metazoa</taxon>
        <taxon>Ecdysozoa</taxon>
        <taxon>Arthropoda</taxon>
        <taxon>Chelicerata</taxon>
        <taxon>Arachnida</taxon>
        <taxon>Acari</taxon>
        <taxon>Parasitiformes</taxon>
        <taxon>Ixodida</taxon>
        <taxon>Ixodoidea</taxon>
        <taxon>Ixodidae</taxon>
        <taxon>Ixodinae</taxon>
        <taxon>Ixodes</taxon>
    </lineage>
</organism>
<evidence type="ECO:0000313" key="1">
    <source>
        <dbReference type="EMBL" id="JAP70146.1"/>
    </source>
</evidence>
<proteinExistence type="evidence at transcript level"/>
<accession>A0A131XWV6</accession>
<dbReference type="SUPFAM" id="SSF52047">
    <property type="entry name" value="RNI-like"/>
    <property type="match status" value="1"/>
</dbReference>
<dbReference type="EMBL" id="GEFM01005650">
    <property type="protein sequence ID" value="JAP70146.1"/>
    <property type="molecule type" value="mRNA"/>
</dbReference>
<protein>
    <submittedName>
        <fullName evidence="1">Uncharacterized protein</fullName>
    </submittedName>
</protein>
<dbReference type="InterPro" id="IPR032675">
    <property type="entry name" value="LRR_dom_sf"/>
</dbReference>
<sequence>MDLLKKFGDPDQLVTEEDLIVLRLDTPWPASRPFPEKLALDAGRQLIGTNQETFVSHREFLSRPYLPYALFCGCAAFDSSPSFEKAAMAVLKNTHTLVIVHNRNMVSDLVSKFSGLSVLALPHNLKVEGERGDDLDPSSDKLCQLKELLGTTPGLGIDNLLLTDDVPTEIQQMCPKLTEWQTDMNSTIGIMPNLVKAAEELPNTALTQELILGRSMQAHDGKLLMYANAGNNSVETASKLFTNLTRLEVCSTFAKSLSSIADFVGIRRLSLMASIEMAAPFRKYVVPLLRKFDLEELTLKCFGDVHLPTVAEHCQNLVSLTLILCPMFHESALGGGFPKLRELRVGCFFYEPTLPALLLACRGLVSLHLDGKETCATFLKCVATVGLEKLERLTLRTKQRVDVPSGVEDLRRLVSALPSLRYVATDSYGIRLFFENYARHVRLAWFGCTICTAELPKMGKRHKKTWLQCNGYPWR</sequence>
<name>A0A131XWV6_IXORI</name>
<reference evidence="1" key="1">
    <citation type="submission" date="2016-02" db="EMBL/GenBank/DDBJ databases">
        <title>RNAseq analyses of the midgut from blood- or serum-fed Ixodes ricinus ticks.</title>
        <authorList>
            <person name="Perner J."/>
            <person name="Provaznik J."/>
            <person name="Schrenkova J."/>
            <person name="Urbanova V."/>
            <person name="Ribeiro J.M."/>
            <person name="Kopacek P."/>
        </authorList>
    </citation>
    <scope>NUCLEOTIDE SEQUENCE</scope>
    <source>
        <tissue evidence="1">Gut</tissue>
    </source>
</reference>
<dbReference type="Gene3D" id="3.80.10.10">
    <property type="entry name" value="Ribonuclease Inhibitor"/>
    <property type="match status" value="1"/>
</dbReference>